<evidence type="ECO:0000313" key="2">
    <source>
        <dbReference type="Proteomes" id="UP000015453"/>
    </source>
</evidence>
<protein>
    <submittedName>
        <fullName evidence="1">Uncharacterized protein</fullName>
    </submittedName>
</protein>
<accession>S8BUW0</accession>
<name>S8BUW0_9LAMI</name>
<dbReference type="OrthoDB" id="1728607at2759"/>
<evidence type="ECO:0000313" key="1">
    <source>
        <dbReference type="EMBL" id="EPS58340.1"/>
    </source>
</evidence>
<dbReference type="AlphaFoldDB" id="S8BUW0"/>
<dbReference type="EMBL" id="AUSU01009311">
    <property type="protein sequence ID" value="EPS58340.1"/>
    <property type="molecule type" value="Genomic_DNA"/>
</dbReference>
<gene>
    <name evidence="1" type="ORF">M569_16475</name>
</gene>
<proteinExistence type="predicted"/>
<sequence length="85" mass="9760">MEPTFFAEADFPGSLPNFSFAFNDANFSDRILRIEILPDMLGTKSDTDGDFLEWARNRKRRRDDPQGNSNEAFTVLSWSPDLMLP</sequence>
<organism evidence="1 2">
    <name type="scientific">Genlisea aurea</name>
    <dbReference type="NCBI Taxonomy" id="192259"/>
    <lineage>
        <taxon>Eukaryota</taxon>
        <taxon>Viridiplantae</taxon>
        <taxon>Streptophyta</taxon>
        <taxon>Embryophyta</taxon>
        <taxon>Tracheophyta</taxon>
        <taxon>Spermatophyta</taxon>
        <taxon>Magnoliopsida</taxon>
        <taxon>eudicotyledons</taxon>
        <taxon>Gunneridae</taxon>
        <taxon>Pentapetalae</taxon>
        <taxon>asterids</taxon>
        <taxon>lamiids</taxon>
        <taxon>Lamiales</taxon>
        <taxon>Lentibulariaceae</taxon>
        <taxon>Genlisea</taxon>
    </lineage>
</organism>
<comment type="caution">
    <text evidence="1">The sequence shown here is derived from an EMBL/GenBank/DDBJ whole genome shotgun (WGS) entry which is preliminary data.</text>
</comment>
<keyword evidence="2" id="KW-1185">Reference proteome</keyword>
<dbReference type="Proteomes" id="UP000015453">
    <property type="component" value="Unassembled WGS sequence"/>
</dbReference>
<reference evidence="1 2" key="1">
    <citation type="journal article" date="2013" name="BMC Genomics">
        <title>The miniature genome of a carnivorous plant Genlisea aurea contains a low number of genes and short non-coding sequences.</title>
        <authorList>
            <person name="Leushkin E.V."/>
            <person name="Sutormin R.A."/>
            <person name="Nabieva E.R."/>
            <person name="Penin A.A."/>
            <person name="Kondrashov A.S."/>
            <person name="Logacheva M.D."/>
        </authorList>
    </citation>
    <scope>NUCLEOTIDE SEQUENCE [LARGE SCALE GENOMIC DNA]</scope>
</reference>